<dbReference type="Gene3D" id="3.90.1150.10">
    <property type="entry name" value="Aspartate Aminotransferase, domain 1"/>
    <property type="match status" value="1"/>
</dbReference>
<dbReference type="GO" id="GO:0016212">
    <property type="term" value="F:kynurenine-oxoglutarate transaminase activity"/>
    <property type="evidence" value="ECO:0007669"/>
    <property type="project" value="TreeGrafter"/>
</dbReference>
<feature type="region of interest" description="Disordered" evidence="6">
    <location>
        <begin position="1"/>
        <end position="32"/>
    </location>
</feature>
<evidence type="ECO:0000256" key="1">
    <source>
        <dbReference type="ARBA" id="ARBA00001933"/>
    </source>
</evidence>
<dbReference type="AlphaFoldDB" id="A0A1L0GAR0"/>
<dbReference type="Proteomes" id="UP000182334">
    <property type="component" value="Chromosome IV"/>
</dbReference>
<dbReference type="FunFam" id="3.40.640.10:FF:000024">
    <property type="entry name" value="Kynurenine--oxoglutarate transaminase 3"/>
    <property type="match status" value="1"/>
</dbReference>
<dbReference type="CDD" id="cd00609">
    <property type="entry name" value="AAT_like"/>
    <property type="match status" value="1"/>
</dbReference>
<evidence type="ECO:0000256" key="4">
    <source>
        <dbReference type="ARBA" id="ARBA00022679"/>
    </source>
</evidence>
<dbReference type="Pfam" id="PF04119">
    <property type="entry name" value="HSP9_HSP12"/>
    <property type="match status" value="1"/>
</dbReference>
<dbReference type="InterPro" id="IPR004839">
    <property type="entry name" value="Aminotransferase_I/II_large"/>
</dbReference>
<dbReference type="InterPro" id="IPR004838">
    <property type="entry name" value="NHTrfase_class1_PyrdxlP-BS"/>
</dbReference>
<comment type="cofactor">
    <cofactor evidence="1">
        <name>pyridoxal 5'-phosphate</name>
        <dbReference type="ChEBI" id="CHEBI:597326"/>
    </cofactor>
</comment>
<evidence type="ECO:0000256" key="6">
    <source>
        <dbReference type="SAM" id="MobiDB-lite"/>
    </source>
</evidence>
<dbReference type="EMBL" id="LT635759">
    <property type="protein sequence ID" value="SGZ53477.1"/>
    <property type="molecule type" value="Genomic_DNA"/>
</dbReference>
<evidence type="ECO:0000256" key="5">
    <source>
        <dbReference type="ARBA" id="ARBA00022898"/>
    </source>
</evidence>
<keyword evidence="4" id="KW-0808">Transferase</keyword>
<keyword evidence="3" id="KW-0032">Aminotransferase</keyword>
<dbReference type="InterPro" id="IPR015422">
    <property type="entry name" value="PyrdxlP-dep_Trfase_small"/>
</dbReference>
<dbReference type="SUPFAM" id="SSF53383">
    <property type="entry name" value="PLP-dependent transferases"/>
    <property type="match status" value="1"/>
</dbReference>
<dbReference type="GO" id="GO:0030170">
    <property type="term" value="F:pyridoxal phosphate binding"/>
    <property type="evidence" value="ECO:0007669"/>
    <property type="project" value="InterPro"/>
</dbReference>
<reference evidence="8 9" key="1">
    <citation type="submission" date="2016-10" db="EMBL/GenBank/DDBJ databases">
        <authorList>
            <person name="de Groot N.N."/>
        </authorList>
    </citation>
    <scope>NUCLEOTIDE SEQUENCE [LARGE SCALE GENOMIC DNA]</scope>
    <source>
        <strain evidence="8 9">CBS 141442</strain>
    </source>
</reference>
<dbReference type="PANTHER" id="PTHR43807">
    <property type="entry name" value="FI04487P"/>
    <property type="match status" value="1"/>
</dbReference>
<proteinExistence type="inferred from homology"/>
<sequence>MSDAHRKDIHEKIESKLKPDSQKSTGELVKDKVTDNLDNAAGDSTRKGDKGFIQQAADKVFGNNRRHFFQTMTTTSKDPSTLHNPYFEQNPNRKDVWTLINETAAKAQEELGKPVTNLGQGFFSYNPPDFALEAVNHSLTKPQYNQYASARGNPNLLKSLAEMYTTEYGRPVDVSEVQVTTGANEGMFSVFFGFLTPGDEVVVFEPFFDQYIPNVEMTGAKLKYVGIKFPEKFDSENVTGDDWQIDWDGLEKAITPKTKIIVINTPHNPIGKVFNEEELYRIGQLAIKNNLILLSDEVYENLYYLPKFPRPAALASLPELADRTLTVGSAGKSFAATGWRVGWIQGPSELLKYVASAHTRICFSTPAPLQQAVSEALTQAAANNYFELTRKQYEHKYKIFEQVFEELGLPYTTAQGGYFLLVNFKKLKIPDDYVYPEEILSRGTNDYKLVYWLIKEIGVVGIPPTEFLVPEHRKNNPLENSVRFAVCKDDSLLEEAVIRLRKLKEYL</sequence>
<dbReference type="Gene3D" id="3.40.640.10">
    <property type="entry name" value="Type I PLP-dependent aspartate aminotransferase-like (Major domain)"/>
    <property type="match status" value="1"/>
</dbReference>
<evidence type="ECO:0000256" key="3">
    <source>
        <dbReference type="ARBA" id="ARBA00022576"/>
    </source>
</evidence>
<evidence type="ECO:0000313" key="9">
    <source>
        <dbReference type="Proteomes" id="UP000182334"/>
    </source>
</evidence>
<evidence type="ECO:0000256" key="2">
    <source>
        <dbReference type="ARBA" id="ARBA00007441"/>
    </source>
</evidence>
<feature type="domain" description="Aminotransferase class I/classII large" evidence="7">
    <location>
        <begin position="114"/>
        <end position="499"/>
    </location>
</feature>
<dbReference type="InterPro" id="IPR007250">
    <property type="entry name" value="HSP9_HSP12"/>
</dbReference>
<dbReference type="InterPro" id="IPR015421">
    <property type="entry name" value="PyrdxlP-dep_Trfase_major"/>
</dbReference>
<gene>
    <name evidence="8" type="ORF">SAMEA4029010_CIC11G00000001421</name>
</gene>
<name>A0A1L0GAR0_9ASCO</name>
<keyword evidence="9" id="KW-1185">Reference proteome</keyword>
<dbReference type="STRING" id="45354.A0A1L0GAR0"/>
<accession>A0A1L0GAR0</accession>
<dbReference type="Gene3D" id="6.10.250.2440">
    <property type="match status" value="1"/>
</dbReference>
<keyword evidence="5" id="KW-0663">Pyridoxal phosphate</keyword>
<evidence type="ECO:0000313" key="8">
    <source>
        <dbReference type="EMBL" id="SGZ53477.1"/>
    </source>
</evidence>
<dbReference type="InterPro" id="IPR051326">
    <property type="entry name" value="Kynurenine-oxoglutarate_AT"/>
</dbReference>
<comment type="similarity">
    <text evidence="2">Belongs to the class-I pyridoxal-phosphate-dependent aminotransferase family.</text>
</comment>
<dbReference type="InterPro" id="IPR015424">
    <property type="entry name" value="PyrdxlP-dep_Trfase"/>
</dbReference>
<dbReference type="Pfam" id="PF00155">
    <property type="entry name" value="Aminotran_1_2"/>
    <property type="match status" value="1"/>
</dbReference>
<dbReference type="PANTHER" id="PTHR43807:SF20">
    <property type="entry name" value="FI04487P"/>
    <property type="match status" value="1"/>
</dbReference>
<dbReference type="PROSITE" id="PS00105">
    <property type="entry name" value="AA_TRANSFER_CLASS_1"/>
    <property type="match status" value="1"/>
</dbReference>
<evidence type="ECO:0000259" key="7">
    <source>
        <dbReference type="Pfam" id="PF00155"/>
    </source>
</evidence>
<dbReference type="GO" id="GO:0005739">
    <property type="term" value="C:mitochondrion"/>
    <property type="evidence" value="ECO:0007669"/>
    <property type="project" value="TreeGrafter"/>
</dbReference>
<feature type="compositionally biased region" description="Basic and acidic residues" evidence="6">
    <location>
        <begin position="1"/>
        <end position="21"/>
    </location>
</feature>
<dbReference type="OrthoDB" id="2414662at2759"/>
<organism evidence="8 9">
    <name type="scientific">Sungouiella intermedia</name>
    <dbReference type="NCBI Taxonomy" id="45354"/>
    <lineage>
        <taxon>Eukaryota</taxon>
        <taxon>Fungi</taxon>
        <taxon>Dikarya</taxon>
        <taxon>Ascomycota</taxon>
        <taxon>Saccharomycotina</taxon>
        <taxon>Pichiomycetes</taxon>
        <taxon>Metschnikowiaceae</taxon>
        <taxon>Sungouiella</taxon>
    </lineage>
</organism>
<protein>
    <submittedName>
        <fullName evidence="8">CIC11C00000001421</fullName>
    </submittedName>
</protein>